<evidence type="ECO:0000313" key="10">
    <source>
        <dbReference type="Proteomes" id="UP001567538"/>
    </source>
</evidence>
<reference evidence="9 10" key="1">
    <citation type="submission" date="2024-06" db="EMBL/GenBank/DDBJ databases">
        <title>A chromosome level genome sequence of Diviner's sage (Salvia divinorum).</title>
        <authorList>
            <person name="Ford S.A."/>
            <person name="Ro D.-K."/>
            <person name="Ness R.W."/>
            <person name="Phillips M.A."/>
        </authorList>
    </citation>
    <scope>NUCLEOTIDE SEQUENCE [LARGE SCALE GENOMIC DNA]</scope>
    <source>
        <strain evidence="9">SAF-2024a</strain>
        <tissue evidence="9">Leaf</tissue>
    </source>
</reference>
<dbReference type="GO" id="GO:0051301">
    <property type="term" value="P:cell division"/>
    <property type="evidence" value="ECO:0007669"/>
    <property type="project" value="UniProtKB-KW"/>
</dbReference>
<dbReference type="InterPro" id="IPR006671">
    <property type="entry name" value="Cyclin_N"/>
</dbReference>
<dbReference type="EMBL" id="JBEAFC010000012">
    <property type="protein sequence ID" value="KAL1534545.1"/>
    <property type="molecule type" value="Genomic_DNA"/>
</dbReference>
<gene>
    <name evidence="9" type="primary">CYCA3-1</name>
    <name evidence="9" type="ORF">AAHA92_30713</name>
</gene>
<evidence type="ECO:0000256" key="2">
    <source>
        <dbReference type="ARBA" id="ARBA00022618"/>
    </source>
</evidence>
<dbReference type="FunFam" id="1.10.472.10:FF:000013">
    <property type="entry name" value="Cyclin A1"/>
    <property type="match status" value="1"/>
</dbReference>
<dbReference type="Proteomes" id="UP001567538">
    <property type="component" value="Unassembled WGS sequence"/>
</dbReference>
<feature type="domain" description="Cyclin-like" evidence="7">
    <location>
        <begin position="232"/>
        <end position="319"/>
    </location>
</feature>
<evidence type="ECO:0000256" key="1">
    <source>
        <dbReference type="ARBA" id="ARBA00006955"/>
    </source>
</evidence>
<evidence type="ECO:0000256" key="5">
    <source>
        <dbReference type="RuleBase" id="RU000383"/>
    </source>
</evidence>
<comment type="caution">
    <text evidence="9">The sequence shown here is derived from an EMBL/GenBank/DDBJ whole genome shotgun (WGS) entry which is preliminary data.</text>
</comment>
<evidence type="ECO:0000256" key="6">
    <source>
        <dbReference type="SAM" id="MobiDB-lite"/>
    </source>
</evidence>
<accession>A0ABD1FSQ1</accession>
<comment type="similarity">
    <text evidence="1">Belongs to the cyclin family. Cyclin AB subfamily.</text>
</comment>
<feature type="domain" description="Cyclin-like" evidence="7">
    <location>
        <begin position="135"/>
        <end position="219"/>
    </location>
</feature>
<name>A0ABD1FSQ1_SALDI</name>
<organism evidence="9 10">
    <name type="scientific">Salvia divinorum</name>
    <name type="common">Maria pastora</name>
    <name type="synonym">Diviner's sage</name>
    <dbReference type="NCBI Taxonomy" id="28513"/>
    <lineage>
        <taxon>Eukaryota</taxon>
        <taxon>Viridiplantae</taxon>
        <taxon>Streptophyta</taxon>
        <taxon>Embryophyta</taxon>
        <taxon>Tracheophyta</taxon>
        <taxon>Spermatophyta</taxon>
        <taxon>Magnoliopsida</taxon>
        <taxon>eudicotyledons</taxon>
        <taxon>Gunneridae</taxon>
        <taxon>Pentapetalae</taxon>
        <taxon>asterids</taxon>
        <taxon>lamiids</taxon>
        <taxon>Lamiales</taxon>
        <taxon>Lamiaceae</taxon>
        <taxon>Nepetoideae</taxon>
        <taxon>Mentheae</taxon>
        <taxon>Salviinae</taxon>
        <taxon>Salvia</taxon>
        <taxon>Salvia subgen. Calosphace</taxon>
    </lineage>
</organism>
<dbReference type="Gene3D" id="1.10.472.10">
    <property type="entry name" value="Cyclin-like"/>
    <property type="match status" value="2"/>
</dbReference>
<dbReference type="InterPro" id="IPR039361">
    <property type="entry name" value="Cyclin"/>
</dbReference>
<keyword evidence="4" id="KW-0131">Cell cycle</keyword>
<feature type="compositionally biased region" description="Polar residues" evidence="6">
    <location>
        <begin position="1"/>
        <end position="12"/>
    </location>
</feature>
<dbReference type="FunFam" id="1.10.472.10:FF:000167">
    <property type="entry name" value="Mitotic cyclin 6"/>
    <property type="match status" value="1"/>
</dbReference>
<feature type="domain" description="Cyclin C-terminal" evidence="8">
    <location>
        <begin position="228"/>
        <end position="349"/>
    </location>
</feature>
<dbReference type="SUPFAM" id="SSF47954">
    <property type="entry name" value="Cyclin-like"/>
    <property type="match status" value="2"/>
</dbReference>
<dbReference type="Pfam" id="PF00134">
    <property type="entry name" value="Cyclin_N"/>
    <property type="match status" value="1"/>
</dbReference>
<dbReference type="Pfam" id="PF02984">
    <property type="entry name" value="Cyclin_C"/>
    <property type="match status" value="1"/>
</dbReference>
<dbReference type="PANTHER" id="PTHR10177">
    <property type="entry name" value="CYCLINS"/>
    <property type="match status" value="1"/>
</dbReference>
<evidence type="ECO:0000259" key="7">
    <source>
        <dbReference type="SMART" id="SM00385"/>
    </source>
</evidence>
<keyword evidence="10" id="KW-1185">Reference proteome</keyword>
<feature type="compositionally biased region" description="Basic and acidic residues" evidence="6">
    <location>
        <begin position="56"/>
        <end position="76"/>
    </location>
</feature>
<dbReference type="InterPro" id="IPR048258">
    <property type="entry name" value="Cyclins_cyclin-box"/>
</dbReference>
<dbReference type="InterPro" id="IPR013763">
    <property type="entry name" value="Cyclin-like_dom"/>
</dbReference>
<evidence type="ECO:0000256" key="4">
    <source>
        <dbReference type="ARBA" id="ARBA00023306"/>
    </source>
</evidence>
<feature type="compositionally biased region" description="Low complexity" evidence="6">
    <location>
        <begin position="41"/>
        <end position="54"/>
    </location>
</feature>
<dbReference type="InterPro" id="IPR004367">
    <property type="entry name" value="Cyclin_C-dom"/>
</dbReference>
<feature type="region of interest" description="Disordered" evidence="6">
    <location>
        <begin position="1"/>
        <end position="90"/>
    </location>
</feature>
<dbReference type="InterPro" id="IPR036915">
    <property type="entry name" value="Cyclin-like_sf"/>
</dbReference>
<dbReference type="PROSITE" id="PS00292">
    <property type="entry name" value="CYCLINS"/>
    <property type="match status" value="1"/>
</dbReference>
<protein>
    <submittedName>
        <fullName evidence="9">Cyclin</fullName>
    </submittedName>
</protein>
<evidence type="ECO:0000313" key="9">
    <source>
        <dbReference type="EMBL" id="KAL1534545.1"/>
    </source>
</evidence>
<evidence type="ECO:0000259" key="8">
    <source>
        <dbReference type="SMART" id="SM01332"/>
    </source>
</evidence>
<dbReference type="SMART" id="SM00385">
    <property type="entry name" value="CYCLIN"/>
    <property type="match status" value="2"/>
</dbReference>
<dbReference type="SMART" id="SM01332">
    <property type="entry name" value="Cyclin_C"/>
    <property type="match status" value="1"/>
</dbReference>
<sequence>MAGGENQIQTRSRASRKRPNQAAEEGNLMTKKRVVLGEITNVSSNVSGSNQNSGEAKIRKLKPESDLDKSGNELSHEMAVSPGSGSDEPRRYGFAPSMLQYLRSMEVEVKRRPLSNYIEKVQDDINPVMRAILVDWLVEVAEEYKLVSDTLYLTVNYIDRYLSAHKVSRNKLQLLGVSCMLVASKYEEISAPNIEDFCYITDNTYTKEEVAQMEREVLRFLDFEQGGPTTKTFLRIFTKAAQDIPMFSDVEFDFLCCYVAELSLLDYGCARYFPSMVAASAIFLGRIILQPKVRWTLALQRRTAYKACELKECVLRLHHLLLRSEQSARAVRLKYSDNKFKCVSLLNSLDPPAEVPAYLFE</sequence>
<dbReference type="AlphaFoldDB" id="A0ABD1FSQ1"/>
<keyword evidence="3 5" id="KW-0195">Cyclin</keyword>
<proteinExistence type="inferred from homology"/>
<keyword evidence="2" id="KW-0132">Cell division</keyword>
<evidence type="ECO:0000256" key="3">
    <source>
        <dbReference type="ARBA" id="ARBA00023127"/>
    </source>
</evidence>